<reference evidence="2" key="1">
    <citation type="submission" date="2010-03" db="EMBL/GenBank/DDBJ databases">
        <title>The genome sequence of Ruminococcus sp. 18P13.</title>
        <authorList>
            <consortium name="metaHIT consortium -- http://www.metahit.eu/"/>
            <person name="Pajon A."/>
            <person name="Turner K."/>
            <person name="Parkhill J."/>
            <person name="Bernalier A."/>
        </authorList>
    </citation>
    <scope>NUCLEOTIDE SEQUENCE [LARGE SCALE GENOMIC DNA]</scope>
    <source>
        <strain evidence="2">Type strain: 18P13</strain>
    </source>
</reference>
<gene>
    <name evidence="2" type="ordered locus">RUM_15210</name>
</gene>
<evidence type="ECO:0008006" key="4">
    <source>
        <dbReference type="Google" id="ProtNLM"/>
    </source>
</evidence>
<dbReference type="HOGENOM" id="CLU_031022_1_0_9"/>
<proteinExistence type="predicted"/>
<dbReference type="OrthoDB" id="175771at2"/>
<evidence type="ECO:0000256" key="1">
    <source>
        <dbReference type="SAM" id="Phobius"/>
    </source>
</evidence>
<accession>D4LDC0</accession>
<keyword evidence="1" id="KW-0812">Transmembrane</keyword>
<organism evidence="2 3">
    <name type="scientific">Ruminococcus champanellensis (strain DSM 18848 / JCM 17042 / KCTC 15320 / 18P13)</name>
    <dbReference type="NCBI Taxonomy" id="213810"/>
    <lineage>
        <taxon>Bacteria</taxon>
        <taxon>Bacillati</taxon>
        <taxon>Bacillota</taxon>
        <taxon>Clostridia</taxon>
        <taxon>Eubacteriales</taxon>
        <taxon>Oscillospiraceae</taxon>
        <taxon>Ruminococcus</taxon>
    </lineage>
</organism>
<dbReference type="STRING" id="213810.RUM_15210"/>
<dbReference type="PATRIC" id="fig|213810.4.peg.1419"/>
<keyword evidence="1" id="KW-0472">Membrane</keyword>
<keyword evidence="1" id="KW-1133">Transmembrane helix</keyword>
<dbReference type="AlphaFoldDB" id="D4LDC0"/>
<reference evidence="2" key="2">
    <citation type="submission" date="2010-03" db="EMBL/GenBank/DDBJ databases">
        <authorList>
            <person name="Pajon A."/>
        </authorList>
    </citation>
    <scope>NUCLEOTIDE SEQUENCE</scope>
    <source>
        <strain evidence="2">Type strain: 18P13</strain>
    </source>
</reference>
<evidence type="ECO:0000313" key="2">
    <source>
        <dbReference type="EMBL" id="CBL17615.1"/>
    </source>
</evidence>
<dbReference type="RefSeq" id="WP_015558521.1">
    <property type="nucleotide sequence ID" value="NC_021039.1"/>
</dbReference>
<dbReference type="Proteomes" id="UP000007054">
    <property type="component" value="Chromosome"/>
</dbReference>
<evidence type="ECO:0000313" key="3">
    <source>
        <dbReference type="Proteomes" id="UP000007054"/>
    </source>
</evidence>
<keyword evidence="3" id="KW-1185">Reference proteome</keyword>
<name>D4LDC0_RUMC1</name>
<dbReference type="GeneID" id="83157112"/>
<dbReference type="Pfam" id="PF14286">
    <property type="entry name" value="DHHW"/>
    <property type="match status" value="1"/>
</dbReference>
<protein>
    <recommendedName>
        <fullName evidence="4">DHHW protein</fullName>
    </recommendedName>
</protein>
<dbReference type="EMBL" id="FP929052">
    <property type="protein sequence ID" value="CBL17615.1"/>
    <property type="molecule type" value="Genomic_DNA"/>
</dbReference>
<dbReference type="KEGG" id="rch:RUM_15210"/>
<dbReference type="BioCyc" id="RCHA213810:RUM_RS12110-MONOMER"/>
<dbReference type="InterPro" id="IPR025945">
    <property type="entry name" value="DHHW"/>
</dbReference>
<sequence>MEPKDQLDIELASEKKPEHKQPVRHSHHSARQKTDLLNVLVIGTLVTGTALWFLFGTRPTESEIENRNLAKFPSFSWSDYISGKYTADIANYYNDTVPKREWFKNLTASMRRHMGVQMEDDVKFYGTLHVNKDSEPETTEPLVTTQPIQTQVGTEPVTTAPDQPAESQQITAATTVAVEENDDSKEDGEISNNILIYKKRGIMLYGGSYAAGRNYASYVNAYKSDLGENVNVYSMVIPTPCSYYMPDKYKNLIGSEQGNIDNINQYLDGVKPVNVYDILGQHADELIYPRTDHHWGAIAAYYAAQEFASVAQVPFRDISQFEKITKPGYVGTLYGYSGDIVLKDNPEDFVYYAPQEDYTTTYYNSDMSNERTGRLLINLEKVKPVSWYLVYMGSDDRITHIQTSARNGRTLCIVKDSYGNALTPYFMDSFEDIYVIDMRYFKPNAISFMKEHNVTDVLFAMNTFSATGPNAKKIEQIRTQ</sequence>
<feature type="transmembrane region" description="Helical" evidence="1">
    <location>
        <begin position="36"/>
        <end position="55"/>
    </location>
</feature>